<evidence type="ECO:0000259" key="1">
    <source>
        <dbReference type="Pfam" id="PF03992"/>
    </source>
</evidence>
<sequence length="93" mass="11081">MNKVILEGYIVVPESDLEIVKKELISHIQLTREEFGCEKFNVSQDKNNICRFNVYEEFSNKEAFAYHQQRVKSSHWGKVTKNVERHYQIFEQG</sequence>
<keyword evidence="2" id="KW-0503">Monooxygenase</keyword>
<dbReference type="KEGG" id="mpaf:R5R33_03065"/>
<protein>
    <submittedName>
        <fullName evidence="2">Antibiotic biosynthesis monooxygenase</fullName>
    </submittedName>
</protein>
<dbReference type="InterPro" id="IPR011008">
    <property type="entry name" value="Dimeric_a/b-barrel"/>
</dbReference>
<gene>
    <name evidence="2" type="ORF">R5R33_03065</name>
</gene>
<accession>A0AAU0N1L0</accession>
<dbReference type="EMBL" id="CP137555">
    <property type="protein sequence ID" value="WOX06132.1"/>
    <property type="molecule type" value="Genomic_DNA"/>
</dbReference>
<keyword evidence="2" id="KW-0560">Oxidoreductase</keyword>
<feature type="domain" description="ABM" evidence="1">
    <location>
        <begin position="12"/>
        <end position="70"/>
    </location>
</feature>
<organism evidence="2 3">
    <name type="scientific">Microbulbifer pacificus</name>
    <dbReference type="NCBI Taxonomy" id="407164"/>
    <lineage>
        <taxon>Bacteria</taxon>
        <taxon>Pseudomonadati</taxon>
        <taxon>Pseudomonadota</taxon>
        <taxon>Gammaproteobacteria</taxon>
        <taxon>Cellvibrionales</taxon>
        <taxon>Microbulbiferaceae</taxon>
        <taxon>Microbulbifer</taxon>
    </lineage>
</organism>
<reference evidence="2 3" key="1">
    <citation type="submission" date="2023-10" db="EMBL/GenBank/DDBJ databases">
        <title>Description of Microbulbifer bruguierae sp. nov., isolated from the sediments of mangrove plant Bruguiera sexangula and comparative genomic analyses of the genus Microbulbifer.</title>
        <authorList>
            <person name="Long M."/>
        </authorList>
    </citation>
    <scope>NUCLEOTIDE SEQUENCE [LARGE SCALE GENOMIC DNA]</scope>
    <source>
        <strain evidence="2 3">SPO729</strain>
    </source>
</reference>
<dbReference type="Gene3D" id="3.30.70.100">
    <property type="match status" value="1"/>
</dbReference>
<name>A0AAU0N1L0_9GAMM</name>
<keyword evidence="3" id="KW-1185">Reference proteome</keyword>
<dbReference type="SUPFAM" id="SSF54909">
    <property type="entry name" value="Dimeric alpha+beta barrel"/>
    <property type="match status" value="1"/>
</dbReference>
<dbReference type="InterPro" id="IPR007138">
    <property type="entry name" value="ABM_dom"/>
</dbReference>
<dbReference type="AlphaFoldDB" id="A0AAU0N1L0"/>
<evidence type="ECO:0000313" key="3">
    <source>
        <dbReference type="Proteomes" id="UP001302477"/>
    </source>
</evidence>
<dbReference type="RefSeq" id="WP_318954591.1">
    <property type="nucleotide sequence ID" value="NZ_CP137555.1"/>
</dbReference>
<evidence type="ECO:0000313" key="2">
    <source>
        <dbReference type="EMBL" id="WOX06132.1"/>
    </source>
</evidence>
<proteinExistence type="predicted"/>
<dbReference type="Proteomes" id="UP001302477">
    <property type="component" value="Chromosome"/>
</dbReference>
<dbReference type="Pfam" id="PF03992">
    <property type="entry name" value="ABM"/>
    <property type="match status" value="1"/>
</dbReference>
<dbReference type="GO" id="GO:0004497">
    <property type="term" value="F:monooxygenase activity"/>
    <property type="evidence" value="ECO:0007669"/>
    <property type="project" value="UniProtKB-KW"/>
</dbReference>